<dbReference type="Gene3D" id="2.60.120.620">
    <property type="entry name" value="q2cbj1_9rhob like domain"/>
    <property type="match status" value="1"/>
</dbReference>
<accession>A0A6B1DBN2</accession>
<organism evidence="2">
    <name type="scientific">Caldilineaceae bacterium SB0661_bin_32</name>
    <dbReference type="NCBI Taxonomy" id="2605255"/>
    <lineage>
        <taxon>Bacteria</taxon>
        <taxon>Bacillati</taxon>
        <taxon>Chloroflexota</taxon>
        <taxon>Caldilineae</taxon>
        <taxon>Caldilineales</taxon>
        <taxon>Caldilineaceae</taxon>
    </lineage>
</organism>
<feature type="compositionally biased region" description="Basic and acidic residues" evidence="1">
    <location>
        <begin position="22"/>
        <end position="33"/>
    </location>
</feature>
<dbReference type="PANTHER" id="PTHR20883:SF46">
    <property type="entry name" value="PHYTANOYL-COA HYDROXYLASE"/>
    <property type="match status" value="1"/>
</dbReference>
<name>A0A6B1DBN2_9CHLR</name>
<dbReference type="PANTHER" id="PTHR20883">
    <property type="entry name" value="PHYTANOYL-COA DIOXYGENASE DOMAIN CONTAINING 1"/>
    <property type="match status" value="1"/>
</dbReference>
<keyword evidence="2" id="KW-0223">Dioxygenase</keyword>
<dbReference type="GO" id="GO:0005506">
    <property type="term" value="F:iron ion binding"/>
    <property type="evidence" value="ECO:0007669"/>
    <property type="project" value="UniProtKB-ARBA"/>
</dbReference>
<proteinExistence type="predicted"/>
<comment type="caution">
    <text evidence="2">The sequence shown here is derived from an EMBL/GenBank/DDBJ whole genome shotgun (WGS) entry which is preliminary data.</text>
</comment>
<gene>
    <name evidence="2" type="ORF">F4X14_15800</name>
</gene>
<sequence length="304" mass="34168">MTPLSAGFGSPAANTSLAACHSRKEEKVLTPEQREQIDEQGFLIVENALEPFGLDRVRAAYEAIQRQTEPAWAESVRDGTYKGGYGNGPDAHTMGDIHQYDSLFLDIAENPLVLPILKEVVGPDVQTMEMVAHCHHAGTNAHTGWHRDWPAWRHAQFMLKAKVFYFLDDQTPDMGCFSLVPGSHKRDANPSRTEFVGETLEQMPGLERIVGKAGSAIIWNVLCWHSGLANTSPRDRRILIYGYMPFWVKKWGSTPPPQHIVDWADTPHRRQLMGIHAVEGRAVWDRKDVPYLPEHAEIAAAKKF</sequence>
<dbReference type="EMBL" id="VXMH01000081">
    <property type="protein sequence ID" value="MYC96427.1"/>
    <property type="molecule type" value="Genomic_DNA"/>
</dbReference>
<dbReference type="InterPro" id="IPR008775">
    <property type="entry name" value="Phytyl_CoA_dOase-like"/>
</dbReference>
<dbReference type="AlphaFoldDB" id="A0A6B1DBN2"/>
<evidence type="ECO:0000313" key="2">
    <source>
        <dbReference type="EMBL" id="MYC96427.1"/>
    </source>
</evidence>
<keyword evidence="2" id="KW-0560">Oxidoreductase</keyword>
<reference evidence="2" key="1">
    <citation type="submission" date="2019-09" db="EMBL/GenBank/DDBJ databases">
        <title>Characterisation of the sponge microbiome using genome-centric metagenomics.</title>
        <authorList>
            <person name="Engelberts J.P."/>
            <person name="Robbins S.J."/>
            <person name="De Goeij J.M."/>
            <person name="Aranda M."/>
            <person name="Bell S.C."/>
            <person name="Webster N.S."/>
        </authorList>
    </citation>
    <scope>NUCLEOTIDE SEQUENCE</scope>
    <source>
        <strain evidence="2">SB0661_bin_32</strain>
    </source>
</reference>
<protein>
    <submittedName>
        <fullName evidence="2">Phytanoyl-CoA dioxygenase family protein</fullName>
    </submittedName>
</protein>
<dbReference type="Pfam" id="PF05721">
    <property type="entry name" value="PhyH"/>
    <property type="match status" value="1"/>
</dbReference>
<feature type="region of interest" description="Disordered" evidence="1">
    <location>
        <begin position="1"/>
        <end position="33"/>
    </location>
</feature>
<dbReference type="SUPFAM" id="SSF51197">
    <property type="entry name" value="Clavaminate synthase-like"/>
    <property type="match status" value="1"/>
</dbReference>
<dbReference type="GO" id="GO:0016706">
    <property type="term" value="F:2-oxoglutarate-dependent dioxygenase activity"/>
    <property type="evidence" value="ECO:0007669"/>
    <property type="project" value="UniProtKB-ARBA"/>
</dbReference>
<evidence type="ECO:0000256" key="1">
    <source>
        <dbReference type="SAM" id="MobiDB-lite"/>
    </source>
</evidence>